<keyword evidence="2" id="KW-1185">Reference proteome</keyword>
<sequence>MAKLQDTIPNQLNQNRLDFFYCDDYNQFRDPALANGILHAKTYTITDKYSQYGPKNLAAQIFSRYTSESRDDDDDKAFTRTVKWIFKEFEHGHEFRKLAILGAVQHSGRLLKDEDDGLKCCMQRQ</sequence>
<evidence type="ECO:0000313" key="1">
    <source>
        <dbReference type="EMBL" id="TID23406.1"/>
    </source>
</evidence>
<dbReference type="EMBL" id="SNSC02000006">
    <property type="protein sequence ID" value="TID23406.1"/>
    <property type="molecule type" value="Genomic_DNA"/>
</dbReference>
<evidence type="ECO:0000313" key="2">
    <source>
        <dbReference type="Proteomes" id="UP000298493"/>
    </source>
</evidence>
<accession>A0A4Z1PDT7</accession>
<proteinExistence type="predicted"/>
<organism evidence="1 2">
    <name type="scientific">Venturia nashicola</name>
    <dbReference type="NCBI Taxonomy" id="86259"/>
    <lineage>
        <taxon>Eukaryota</taxon>
        <taxon>Fungi</taxon>
        <taxon>Dikarya</taxon>
        <taxon>Ascomycota</taxon>
        <taxon>Pezizomycotina</taxon>
        <taxon>Dothideomycetes</taxon>
        <taxon>Pleosporomycetidae</taxon>
        <taxon>Venturiales</taxon>
        <taxon>Venturiaceae</taxon>
        <taxon>Venturia</taxon>
    </lineage>
</organism>
<dbReference type="AlphaFoldDB" id="A0A4Z1PDT7"/>
<reference evidence="1 2" key="1">
    <citation type="submission" date="2019-04" db="EMBL/GenBank/DDBJ databases">
        <title>High contiguity whole genome sequence and gene annotation resource for two Venturia nashicola isolates.</title>
        <authorList>
            <person name="Prokchorchik M."/>
            <person name="Won K."/>
            <person name="Lee Y."/>
            <person name="Choi E.D."/>
            <person name="Segonzac C."/>
            <person name="Sohn K.H."/>
        </authorList>
    </citation>
    <scope>NUCLEOTIDE SEQUENCE [LARGE SCALE GENOMIC DNA]</scope>
    <source>
        <strain evidence="1 2">PRI2</strain>
    </source>
</reference>
<protein>
    <submittedName>
        <fullName evidence="1">Uncharacterized protein</fullName>
    </submittedName>
</protein>
<dbReference type="Proteomes" id="UP000298493">
    <property type="component" value="Unassembled WGS sequence"/>
</dbReference>
<comment type="caution">
    <text evidence="1">The sequence shown here is derived from an EMBL/GenBank/DDBJ whole genome shotgun (WGS) entry which is preliminary data.</text>
</comment>
<name>A0A4Z1PDT7_9PEZI</name>
<gene>
    <name evidence="1" type="ORF">E6O75_ATG03042</name>
</gene>